<comment type="subcellular location">
    <subcellularLocation>
        <location evidence="5">Mitochondrion</location>
    </subcellularLocation>
</comment>
<comment type="function">
    <text evidence="5">The pyruvate dehydrogenase complex catalyzes the overall conversion of pyruvate to acetyl-CoA and CO(2).</text>
</comment>
<dbReference type="NCBIfam" id="TIGR01349">
    <property type="entry name" value="PDHac_trf_mito"/>
    <property type="match status" value="1"/>
</dbReference>
<comment type="similarity">
    <text evidence="1 5">Belongs to the 2-oxoacid dehydrogenase family.</text>
</comment>
<evidence type="ECO:0000256" key="5">
    <source>
        <dbReference type="RuleBase" id="RU361137"/>
    </source>
</evidence>
<comment type="cofactor">
    <cofactor evidence="5">
        <name>(R)-lipoate</name>
        <dbReference type="ChEBI" id="CHEBI:83088"/>
    </cofactor>
    <text evidence="5">Binds 2 lipoyl cofactors covalently.</text>
</comment>
<keyword evidence="2 5" id="KW-0808">Transferase</keyword>
<dbReference type="Gene3D" id="4.10.320.10">
    <property type="entry name" value="E3-binding domain"/>
    <property type="match status" value="1"/>
</dbReference>
<evidence type="ECO:0000313" key="10">
    <source>
        <dbReference type="Proteomes" id="UP000232323"/>
    </source>
</evidence>
<feature type="compositionally biased region" description="Low complexity" evidence="6">
    <location>
        <begin position="286"/>
        <end position="314"/>
    </location>
</feature>
<dbReference type="EC" id="2.3.1.12" evidence="5"/>
<dbReference type="GO" id="GO:0004742">
    <property type="term" value="F:dihydrolipoyllysine-residue acetyltransferase activity"/>
    <property type="evidence" value="ECO:0007669"/>
    <property type="project" value="UniProtKB-UniRule"/>
</dbReference>
<dbReference type="InterPro" id="IPR001078">
    <property type="entry name" value="2-oxoacid_DH_actylTfrase"/>
</dbReference>
<dbReference type="Pfam" id="PF00364">
    <property type="entry name" value="Biotin_lipoyl"/>
    <property type="match status" value="2"/>
</dbReference>
<dbReference type="FunFam" id="2.40.50.100:FF:000010">
    <property type="entry name" value="Acetyltransferase component of pyruvate dehydrogenase complex"/>
    <property type="match status" value="2"/>
</dbReference>
<sequence>MVQREAGRLACVIGRSLSRYRPAEPHVKQLALKKNSELTSSVHWCPHHGMLFSLSRAFASFPAHTMMSMPSLSPTMTQGNITKWKKAEGDQVSPGQVIAEVETDKATIDWEAQEDGYIAKLLVSDGTKDIAVGQPVAVLVEEKGDVAAFKSFSLAAASSAATPAAAAASAASTAPAAKSSTSTFPPHQVLNMPSLSPTMNQGNILDWKKKVGDPVAAGELYCDVETDKATMGWESQEDGFVAQLLLPSGSKDVVVGTPAIVIVEEKESVSAFAQYTASDALGGSKPSAPAAQATPASATTPSTAAAPAAPNTTAVAAPAGSRIKASPYAKKLAQEAGISLAGIAGTGPEGRIVAEDVQKAITSGKASPAGSVSAPAAAPTATSAVPVQVFSSVSTYIDIPHTQIRRVTAQRLLESKQTIPHYYLTVECQVDAMLKLREQINASGTGSKISVNDFVIKAASLALKKVPGVNSSWQKDFIRQYSNVDVSVAVQTPTGLLTPIIKDSDKKGLASISSDVKALAAKAKEGKLQPAEFMGGTFTISNLGMYGVKQFAAIVNPPQAAILAVGSVDKKVVLAKSGQFEQASALHVTLSCDHRVIDGAMGAEWLQAFRGYLENPYTMLL</sequence>
<dbReference type="AlphaFoldDB" id="A0A250WSL7"/>
<dbReference type="PANTHER" id="PTHR23151:SF90">
    <property type="entry name" value="DIHYDROLIPOYLLYSINE-RESIDUE ACETYLTRANSFERASE COMPONENT OF PYRUVATE DEHYDROGENASE COMPLEX, MITOCHONDRIAL-RELATED"/>
    <property type="match status" value="1"/>
</dbReference>
<accession>A0A250WSL7</accession>
<gene>
    <name evidence="9" type="ORF">CEUSTIGMA_g1284.t1</name>
</gene>
<protein>
    <recommendedName>
        <fullName evidence="5">Acetyltransferase component of pyruvate dehydrogenase complex</fullName>
        <ecNumber evidence="5">2.3.1.12</ecNumber>
    </recommendedName>
</protein>
<evidence type="ECO:0000256" key="6">
    <source>
        <dbReference type="SAM" id="MobiDB-lite"/>
    </source>
</evidence>
<comment type="catalytic activity">
    <reaction evidence="5">
        <text>N(6)-[(R)-dihydrolipoyl]-L-lysyl-[protein] + acetyl-CoA = N(6)-[(R)-S(8)-acetyldihydrolipoyl]-L-lysyl-[protein] + CoA</text>
        <dbReference type="Rhea" id="RHEA:17017"/>
        <dbReference type="Rhea" id="RHEA-COMP:10475"/>
        <dbReference type="Rhea" id="RHEA-COMP:10478"/>
        <dbReference type="ChEBI" id="CHEBI:57287"/>
        <dbReference type="ChEBI" id="CHEBI:57288"/>
        <dbReference type="ChEBI" id="CHEBI:83100"/>
        <dbReference type="ChEBI" id="CHEBI:83111"/>
        <dbReference type="EC" id="2.3.1.12"/>
    </reaction>
</comment>
<dbReference type="InterPro" id="IPR023213">
    <property type="entry name" value="CAT-like_dom_sf"/>
</dbReference>
<keyword evidence="10" id="KW-1185">Reference proteome</keyword>
<dbReference type="InterPro" id="IPR011053">
    <property type="entry name" value="Single_hybrid_motif"/>
</dbReference>
<dbReference type="Proteomes" id="UP000232323">
    <property type="component" value="Unassembled WGS sequence"/>
</dbReference>
<evidence type="ECO:0000256" key="2">
    <source>
        <dbReference type="ARBA" id="ARBA00022679"/>
    </source>
</evidence>
<dbReference type="GO" id="GO:0045254">
    <property type="term" value="C:pyruvate dehydrogenase complex"/>
    <property type="evidence" value="ECO:0007669"/>
    <property type="project" value="UniProtKB-UniRule"/>
</dbReference>
<dbReference type="OrthoDB" id="537444at2759"/>
<feature type="domain" description="Lipoyl-binding" evidence="7">
    <location>
        <begin position="64"/>
        <end position="140"/>
    </location>
</feature>
<dbReference type="Gene3D" id="2.40.50.100">
    <property type="match status" value="2"/>
</dbReference>
<dbReference type="InterPro" id="IPR036625">
    <property type="entry name" value="E3-bd_dom_sf"/>
</dbReference>
<feature type="domain" description="Lipoyl-binding" evidence="7">
    <location>
        <begin position="187"/>
        <end position="264"/>
    </location>
</feature>
<dbReference type="CDD" id="cd06849">
    <property type="entry name" value="lipoyl_domain"/>
    <property type="match status" value="2"/>
</dbReference>
<evidence type="ECO:0000313" key="9">
    <source>
        <dbReference type="EMBL" id="GAX73834.1"/>
    </source>
</evidence>
<dbReference type="GO" id="GO:0006086">
    <property type="term" value="P:pyruvate decarboxylation to acetyl-CoA"/>
    <property type="evidence" value="ECO:0007669"/>
    <property type="project" value="InterPro"/>
</dbReference>
<dbReference type="SUPFAM" id="SSF47005">
    <property type="entry name" value="Peripheral subunit-binding domain of 2-oxo acid dehydrogenase complex"/>
    <property type="match status" value="1"/>
</dbReference>
<evidence type="ECO:0000256" key="1">
    <source>
        <dbReference type="ARBA" id="ARBA00007317"/>
    </source>
</evidence>
<proteinExistence type="inferred from homology"/>
<dbReference type="EMBL" id="BEGY01000005">
    <property type="protein sequence ID" value="GAX73834.1"/>
    <property type="molecule type" value="Genomic_DNA"/>
</dbReference>
<dbReference type="SUPFAM" id="SSF52777">
    <property type="entry name" value="CoA-dependent acyltransferases"/>
    <property type="match status" value="1"/>
</dbReference>
<dbReference type="InterPro" id="IPR004167">
    <property type="entry name" value="PSBD"/>
</dbReference>
<dbReference type="InterPro" id="IPR006257">
    <property type="entry name" value="LAT1"/>
</dbReference>
<dbReference type="InterPro" id="IPR000089">
    <property type="entry name" value="Biotin_lipoyl"/>
</dbReference>
<evidence type="ECO:0000259" key="7">
    <source>
        <dbReference type="PROSITE" id="PS50968"/>
    </source>
</evidence>
<dbReference type="PANTHER" id="PTHR23151">
    <property type="entry name" value="DIHYDROLIPOAMIDE ACETYL/SUCCINYL-TRANSFERASE-RELATED"/>
    <property type="match status" value="1"/>
</dbReference>
<dbReference type="Pfam" id="PF02817">
    <property type="entry name" value="E3_binding"/>
    <property type="match status" value="1"/>
</dbReference>
<dbReference type="Pfam" id="PF00198">
    <property type="entry name" value="2-oxoacid_dh"/>
    <property type="match status" value="1"/>
</dbReference>
<reference evidence="9 10" key="1">
    <citation type="submission" date="2017-08" db="EMBL/GenBank/DDBJ databases">
        <title>Acidophilic green algal genome provides insights into adaptation to an acidic environment.</title>
        <authorList>
            <person name="Hirooka S."/>
            <person name="Hirose Y."/>
            <person name="Kanesaki Y."/>
            <person name="Higuchi S."/>
            <person name="Fujiwara T."/>
            <person name="Onuma R."/>
            <person name="Era A."/>
            <person name="Ohbayashi R."/>
            <person name="Uzuka A."/>
            <person name="Nozaki H."/>
            <person name="Yoshikawa H."/>
            <person name="Miyagishima S.Y."/>
        </authorList>
    </citation>
    <scope>NUCLEOTIDE SEQUENCE [LARGE SCALE GENOMIC DNA]</scope>
    <source>
        <strain evidence="9 10">NIES-2499</strain>
    </source>
</reference>
<comment type="caution">
    <text evidence="9">The sequence shown here is derived from an EMBL/GenBank/DDBJ whole genome shotgun (WGS) entry which is preliminary data.</text>
</comment>
<evidence type="ECO:0000256" key="4">
    <source>
        <dbReference type="ARBA" id="ARBA00023315"/>
    </source>
</evidence>
<evidence type="ECO:0000256" key="3">
    <source>
        <dbReference type="ARBA" id="ARBA00022823"/>
    </source>
</evidence>
<dbReference type="Gene3D" id="3.30.559.10">
    <property type="entry name" value="Chloramphenicol acetyltransferase-like domain"/>
    <property type="match status" value="1"/>
</dbReference>
<organism evidence="9 10">
    <name type="scientific">Chlamydomonas eustigma</name>
    <dbReference type="NCBI Taxonomy" id="1157962"/>
    <lineage>
        <taxon>Eukaryota</taxon>
        <taxon>Viridiplantae</taxon>
        <taxon>Chlorophyta</taxon>
        <taxon>core chlorophytes</taxon>
        <taxon>Chlorophyceae</taxon>
        <taxon>CS clade</taxon>
        <taxon>Chlamydomonadales</taxon>
        <taxon>Chlamydomonadaceae</taxon>
        <taxon>Chlamydomonas</taxon>
    </lineage>
</organism>
<dbReference type="SUPFAM" id="SSF51230">
    <property type="entry name" value="Single hybrid motif"/>
    <property type="match status" value="2"/>
</dbReference>
<dbReference type="PROSITE" id="PS50968">
    <property type="entry name" value="BIOTINYL_LIPOYL"/>
    <property type="match status" value="2"/>
</dbReference>
<keyword evidence="4 5" id="KW-0012">Acyltransferase</keyword>
<dbReference type="FunFam" id="3.30.559.10:FF:000003">
    <property type="entry name" value="Acetyltransferase component of pyruvate dehydrogenase complex"/>
    <property type="match status" value="1"/>
</dbReference>
<dbReference type="STRING" id="1157962.A0A250WSL7"/>
<dbReference type="GO" id="GO:0005739">
    <property type="term" value="C:mitochondrion"/>
    <property type="evidence" value="ECO:0007669"/>
    <property type="project" value="UniProtKB-SubCell"/>
</dbReference>
<evidence type="ECO:0000259" key="8">
    <source>
        <dbReference type="PROSITE" id="PS51826"/>
    </source>
</evidence>
<keyword evidence="3 5" id="KW-0450">Lipoyl</keyword>
<dbReference type="InterPro" id="IPR045257">
    <property type="entry name" value="E2/Pdx1"/>
</dbReference>
<dbReference type="PROSITE" id="PS51826">
    <property type="entry name" value="PSBD"/>
    <property type="match status" value="1"/>
</dbReference>
<feature type="domain" description="Peripheral subunit-binding (PSBD)" evidence="8">
    <location>
        <begin position="324"/>
        <end position="361"/>
    </location>
</feature>
<feature type="region of interest" description="Disordered" evidence="6">
    <location>
        <begin position="283"/>
        <end position="314"/>
    </location>
</feature>
<name>A0A250WSL7_9CHLO</name>